<evidence type="ECO:0000256" key="7">
    <source>
        <dbReference type="ARBA" id="ARBA00022777"/>
    </source>
</evidence>
<evidence type="ECO:0000256" key="1">
    <source>
        <dbReference type="ARBA" id="ARBA00000085"/>
    </source>
</evidence>
<protein>
    <recommendedName>
        <fullName evidence="3">histidine kinase</fullName>
        <ecNumber evidence="3">2.7.13.3</ecNumber>
    </recommendedName>
</protein>
<evidence type="ECO:0000256" key="9">
    <source>
        <dbReference type="ARBA" id="ARBA00023012"/>
    </source>
</evidence>
<dbReference type="Gene3D" id="3.30.565.10">
    <property type="entry name" value="Histidine kinase-like ATPase, C-terminal domain"/>
    <property type="match status" value="1"/>
</dbReference>
<evidence type="ECO:0000313" key="15">
    <source>
        <dbReference type="Proteomes" id="UP000433309"/>
    </source>
</evidence>
<reference evidence="14 15" key="1">
    <citation type="submission" date="2019-11" db="EMBL/GenBank/DDBJ databases">
        <title>Novel species isolated from a subtropical stream in China.</title>
        <authorList>
            <person name="Lu H."/>
        </authorList>
    </citation>
    <scope>NUCLEOTIDE SEQUENCE [LARGE SCALE GENOMIC DNA]</scope>
    <source>
        <strain evidence="14 15">FT80W</strain>
    </source>
</reference>
<dbReference type="GO" id="GO:0000155">
    <property type="term" value="F:phosphorelay sensor kinase activity"/>
    <property type="evidence" value="ECO:0007669"/>
    <property type="project" value="InterPro"/>
</dbReference>
<evidence type="ECO:0000256" key="11">
    <source>
        <dbReference type="SAM" id="Phobius"/>
    </source>
</evidence>
<dbReference type="InterPro" id="IPR050428">
    <property type="entry name" value="TCS_sensor_his_kinase"/>
</dbReference>
<dbReference type="AlphaFoldDB" id="A0A6I2L176"/>
<comment type="subcellular location">
    <subcellularLocation>
        <location evidence="2">Cell inner membrane</location>
        <topology evidence="2">Multi-pass membrane protein</topology>
    </subcellularLocation>
</comment>
<dbReference type="FunFam" id="3.30.565.10:FF:000006">
    <property type="entry name" value="Sensor histidine kinase WalK"/>
    <property type="match status" value="1"/>
</dbReference>
<dbReference type="EC" id="2.7.13.3" evidence="3"/>
<accession>A0A6I2L176</accession>
<evidence type="ECO:0000256" key="3">
    <source>
        <dbReference type="ARBA" id="ARBA00012438"/>
    </source>
</evidence>
<dbReference type="NCBIfam" id="NF012163">
    <property type="entry name" value="BaeS_SmeS"/>
    <property type="match status" value="1"/>
</dbReference>
<dbReference type="InterPro" id="IPR003594">
    <property type="entry name" value="HATPase_dom"/>
</dbReference>
<dbReference type="EMBL" id="WKJK01000007">
    <property type="protein sequence ID" value="MRW91480.1"/>
    <property type="molecule type" value="Genomic_DNA"/>
</dbReference>
<sequence>MNPSKPSIFRLRITSKLFLAILLCCAVIAVAMTVASMASFGRGFIGYLNEQEAQRIASLQPTLSKAYLEHGTWNFLRDNPRAWFSLLEPDSAPEQPDNGLPQPRRRVVEADLTGLNMRVSLLDAQRRLVIGNPLISSFAAFHPISVNGATVGWVALMPFQEVTTGAGKRFQQQQQQANWIIAAIGIALAAVAGWLLSRMILAPVKRLAAATHRLASGDYSTRVAPGAQDELGELAQDFNQLALTLDKNESLRRDFMSDVSHELRTPLAVLRGELEAIEDGVRPLSMAGVQSLKAEVATLGKLVDDLYALSLADAGALSYRMQPLNVVELLRVLLSAFEPRFSAREIRVSLTAGEQPECEGDADRLRQLFNNLLENSLRYTDAGGELRVTATVAGGQLQLDFSDSKPGVPDHQLALMFERFYRADPSRNRSTGGAGLGLAISRNIVEAHQGRITAQASPLGGICISVTLPLARRPASAAHEGGAA</sequence>
<keyword evidence="9" id="KW-0902">Two-component regulatory system</keyword>
<dbReference type="InterPro" id="IPR004358">
    <property type="entry name" value="Sig_transdc_His_kin-like_C"/>
</dbReference>
<comment type="caution">
    <text evidence="14">The sequence shown here is derived from an EMBL/GenBank/DDBJ whole genome shotgun (WGS) entry which is preliminary data.</text>
</comment>
<dbReference type="Gene3D" id="1.10.287.130">
    <property type="match status" value="1"/>
</dbReference>
<dbReference type="InterPro" id="IPR036890">
    <property type="entry name" value="HATPase_C_sf"/>
</dbReference>
<dbReference type="Pfam" id="PF00512">
    <property type="entry name" value="HisKA"/>
    <property type="match status" value="1"/>
</dbReference>
<evidence type="ECO:0000313" key="14">
    <source>
        <dbReference type="EMBL" id="MRW91480.1"/>
    </source>
</evidence>
<keyword evidence="7 14" id="KW-0418">Kinase</keyword>
<dbReference type="RefSeq" id="WP_154377900.1">
    <property type="nucleotide sequence ID" value="NZ_WKJK01000007.1"/>
</dbReference>
<dbReference type="PANTHER" id="PTHR45436">
    <property type="entry name" value="SENSOR HISTIDINE KINASE YKOH"/>
    <property type="match status" value="1"/>
</dbReference>
<dbReference type="SUPFAM" id="SSF55874">
    <property type="entry name" value="ATPase domain of HSP90 chaperone/DNA topoisomerase II/histidine kinase"/>
    <property type="match status" value="1"/>
</dbReference>
<organism evidence="14 15">
    <name type="scientific">Duganella guangzhouensis</name>
    <dbReference type="NCBI Taxonomy" id="2666084"/>
    <lineage>
        <taxon>Bacteria</taxon>
        <taxon>Pseudomonadati</taxon>
        <taxon>Pseudomonadota</taxon>
        <taxon>Betaproteobacteria</taxon>
        <taxon>Burkholderiales</taxon>
        <taxon>Oxalobacteraceae</taxon>
        <taxon>Telluria group</taxon>
        <taxon>Duganella</taxon>
    </lineage>
</organism>
<evidence type="ECO:0000256" key="10">
    <source>
        <dbReference type="ARBA" id="ARBA00023136"/>
    </source>
</evidence>
<dbReference type="PANTHER" id="PTHR45436:SF5">
    <property type="entry name" value="SENSOR HISTIDINE KINASE TRCS"/>
    <property type="match status" value="1"/>
</dbReference>
<feature type="domain" description="Histidine kinase" evidence="12">
    <location>
        <begin position="258"/>
        <end position="472"/>
    </location>
</feature>
<evidence type="ECO:0000259" key="13">
    <source>
        <dbReference type="PROSITE" id="PS50885"/>
    </source>
</evidence>
<dbReference type="InterPro" id="IPR036097">
    <property type="entry name" value="HisK_dim/P_sf"/>
</dbReference>
<dbReference type="PROSITE" id="PS50109">
    <property type="entry name" value="HIS_KIN"/>
    <property type="match status" value="1"/>
</dbReference>
<evidence type="ECO:0000256" key="2">
    <source>
        <dbReference type="ARBA" id="ARBA00004429"/>
    </source>
</evidence>
<dbReference type="PRINTS" id="PR00344">
    <property type="entry name" value="BCTRLSENSOR"/>
</dbReference>
<dbReference type="SMART" id="SM00304">
    <property type="entry name" value="HAMP"/>
    <property type="match status" value="1"/>
</dbReference>
<dbReference type="InterPro" id="IPR005467">
    <property type="entry name" value="His_kinase_dom"/>
</dbReference>
<evidence type="ECO:0000256" key="6">
    <source>
        <dbReference type="ARBA" id="ARBA00022692"/>
    </source>
</evidence>
<proteinExistence type="predicted"/>
<dbReference type="CDD" id="cd00082">
    <property type="entry name" value="HisKA"/>
    <property type="match status" value="1"/>
</dbReference>
<name>A0A6I2L176_9BURK</name>
<keyword evidence="10 11" id="KW-0472">Membrane</keyword>
<feature type="transmembrane region" description="Helical" evidence="11">
    <location>
        <begin position="177"/>
        <end position="196"/>
    </location>
</feature>
<dbReference type="SUPFAM" id="SSF47384">
    <property type="entry name" value="Homodimeric domain of signal transducing histidine kinase"/>
    <property type="match status" value="1"/>
</dbReference>
<evidence type="ECO:0000256" key="4">
    <source>
        <dbReference type="ARBA" id="ARBA00022553"/>
    </source>
</evidence>
<dbReference type="SMART" id="SM00388">
    <property type="entry name" value="HisKA"/>
    <property type="match status" value="1"/>
</dbReference>
<comment type="catalytic activity">
    <reaction evidence="1">
        <text>ATP + protein L-histidine = ADP + protein N-phospho-L-histidine.</text>
        <dbReference type="EC" id="2.7.13.3"/>
    </reaction>
</comment>
<dbReference type="SMART" id="SM00387">
    <property type="entry name" value="HATPase_c"/>
    <property type="match status" value="1"/>
</dbReference>
<keyword evidence="15" id="KW-1185">Reference proteome</keyword>
<evidence type="ECO:0000256" key="8">
    <source>
        <dbReference type="ARBA" id="ARBA00022989"/>
    </source>
</evidence>
<gene>
    <name evidence="14" type="primary">baeS</name>
    <name evidence="14" type="ORF">GJ699_15920</name>
</gene>
<dbReference type="GO" id="GO:0005886">
    <property type="term" value="C:plasma membrane"/>
    <property type="evidence" value="ECO:0007669"/>
    <property type="project" value="UniProtKB-SubCell"/>
</dbReference>
<keyword evidence="8 11" id="KW-1133">Transmembrane helix</keyword>
<dbReference type="PROSITE" id="PS50885">
    <property type="entry name" value="HAMP"/>
    <property type="match status" value="1"/>
</dbReference>
<dbReference type="InterPro" id="IPR003661">
    <property type="entry name" value="HisK_dim/P_dom"/>
</dbReference>
<dbReference type="Pfam" id="PF02518">
    <property type="entry name" value="HATPase_c"/>
    <property type="match status" value="1"/>
</dbReference>
<dbReference type="Proteomes" id="UP000433309">
    <property type="component" value="Unassembled WGS sequence"/>
</dbReference>
<evidence type="ECO:0000256" key="5">
    <source>
        <dbReference type="ARBA" id="ARBA00022679"/>
    </source>
</evidence>
<keyword evidence="5" id="KW-0808">Transferase</keyword>
<keyword evidence="6 11" id="KW-0812">Transmembrane</keyword>
<dbReference type="Pfam" id="PF00672">
    <property type="entry name" value="HAMP"/>
    <property type="match status" value="1"/>
</dbReference>
<feature type="domain" description="HAMP" evidence="13">
    <location>
        <begin position="198"/>
        <end position="250"/>
    </location>
</feature>
<dbReference type="SUPFAM" id="SSF158472">
    <property type="entry name" value="HAMP domain-like"/>
    <property type="match status" value="1"/>
</dbReference>
<evidence type="ECO:0000259" key="12">
    <source>
        <dbReference type="PROSITE" id="PS50109"/>
    </source>
</evidence>
<keyword evidence="4" id="KW-0597">Phosphoprotein</keyword>
<dbReference type="Gene3D" id="6.10.340.10">
    <property type="match status" value="1"/>
</dbReference>
<dbReference type="CDD" id="cd06225">
    <property type="entry name" value="HAMP"/>
    <property type="match status" value="1"/>
</dbReference>
<dbReference type="InterPro" id="IPR003660">
    <property type="entry name" value="HAMP_dom"/>
</dbReference>